<dbReference type="KEGG" id="pmes:FX988_04296"/>
<name>A0A857JTE9_9ALTE</name>
<dbReference type="SUPFAM" id="SSF54060">
    <property type="entry name" value="His-Me finger endonucleases"/>
    <property type="match status" value="1"/>
</dbReference>
<evidence type="ECO:0000313" key="1">
    <source>
        <dbReference type="EMBL" id="QHJ14014.1"/>
    </source>
</evidence>
<dbReference type="Proteomes" id="UP000464524">
    <property type="component" value="Plasmid unnamed"/>
</dbReference>
<dbReference type="Gene3D" id="3.40.570.10">
    <property type="entry name" value="Extracellular Endonuclease, subunit A"/>
    <property type="match status" value="1"/>
</dbReference>
<protein>
    <submittedName>
        <fullName evidence="1">Uncharacterized protein</fullName>
    </submittedName>
</protein>
<proteinExistence type="predicted"/>
<dbReference type="InterPro" id="IPR044925">
    <property type="entry name" value="His-Me_finger_sf"/>
</dbReference>
<accession>A0A857JTE9</accession>
<keyword evidence="1" id="KW-0614">Plasmid</keyword>
<dbReference type="InterPro" id="IPR044929">
    <property type="entry name" value="DNA/RNA_non-sp_Endonuclease_sf"/>
</dbReference>
<dbReference type="RefSeq" id="WP_160182264.1">
    <property type="nucleotide sequence ID" value="NZ_CP047657.1"/>
</dbReference>
<gene>
    <name evidence="1" type="ORF">FX988_04296</name>
</gene>
<keyword evidence="2" id="KW-1185">Reference proteome</keyword>
<dbReference type="AlphaFoldDB" id="A0A857JTE9"/>
<dbReference type="EMBL" id="CP047657">
    <property type="protein sequence ID" value="QHJ14014.1"/>
    <property type="molecule type" value="Genomic_DNA"/>
</dbReference>
<evidence type="ECO:0000313" key="2">
    <source>
        <dbReference type="Proteomes" id="UP000464524"/>
    </source>
</evidence>
<sequence length="101" mass="11186">MSSNGKQNIGVPSGHYKVVYRPLSDGTVAAIGMLLDNTNKKHGNKWSDTGPYLQSKTVPLEYIEDVADLSLFDEGYKHLLVQDIANWDFSKGGSNMEYSCK</sequence>
<geneLocation type="plasmid" evidence="1 2">
    <name>unnamed</name>
</geneLocation>
<reference evidence="1 2" key="1">
    <citation type="submission" date="2019-12" db="EMBL/GenBank/DDBJ databases">
        <title>Genome sequencing and assembly of endphytes of Porphyra tenera.</title>
        <authorList>
            <person name="Park J.M."/>
            <person name="Shin R."/>
            <person name="Jo S.H."/>
        </authorList>
    </citation>
    <scope>NUCLEOTIDE SEQUENCE [LARGE SCALE GENOMIC DNA]</scope>
    <source>
        <strain evidence="1 2">GPM4</strain>
        <plasmid evidence="1 2">unnamed</plasmid>
    </source>
</reference>
<organism evidence="1 2">
    <name type="scientific">Paraglaciecola mesophila</name>
    <dbReference type="NCBI Taxonomy" id="197222"/>
    <lineage>
        <taxon>Bacteria</taxon>
        <taxon>Pseudomonadati</taxon>
        <taxon>Pseudomonadota</taxon>
        <taxon>Gammaproteobacteria</taxon>
        <taxon>Alteromonadales</taxon>
        <taxon>Alteromonadaceae</taxon>
        <taxon>Paraglaciecola</taxon>
    </lineage>
</organism>